<comment type="caution">
    <text evidence="1">The sequence shown here is derived from an EMBL/GenBank/DDBJ whole genome shotgun (WGS) entry which is preliminary data.</text>
</comment>
<accession>A0A409XLX8</accession>
<keyword evidence="2" id="KW-1185">Reference proteome</keyword>
<name>A0A409XLX8_PSICY</name>
<protein>
    <submittedName>
        <fullName evidence="1">Uncharacterized protein</fullName>
    </submittedName>
</protein>
<dbReference type="AlphaFoldDB" id="A0A409XLX8"/>
<dbReference type="InParanoid" id="A0A409XLX8"/>
<organism evidence="1 2">
    <name type="scientific">Psilocybe cyanescens</name>
    <dbReference type="NCBI Taxonomy" id="93625"/>
    <lineage>
        <taxon>Eukaryota</taxon>
        <taxon>Fungi</taxon>
        <taxon>Dikarya</taxon>
        <taxon>Basidiomycota</taxon>
        <taxon>Agaricomycotina</taxon>
        <taxon>Agaricomycetes</taxon>
        <taxon>Agaricomycetidae</taxon>
        <taxon>Agaricales</taxon>
        <taxon>Agaricineae</taxon>
        <taxon>Strophariaceae</taxon>
        <taxon>Psilocybe</taxon>
    </lineage>
</organism>
<evidence type="ECO:0000313" key="1">
    <source>
        <dbReference type="EMBL" id="PPQ91706.1"/>
    </source>
</evidence>
<reference evidence="1 2" key="1">
    <citation type="journal article" date="2018" name="Evol. Lett.">
        <title>Horizontal gene cluster transfer increased hallucinogenic mushroom diversity.</title>
        <authorList>
            <person name="Reynolds H.T."/>
            <person name="Vijayakumar V."/>
            <person name="Gluck-Thaler E."/>
            <person name="Korotkin H.B."/>
            <person name="Matheny P.B."/>
            <person name="Slot J.C."/>
        </authorList>
    </citation>
    <scope>NUCLEOTIDE SEQUENCE [LARGE SCALE GENOMIC DNA]</scope>
    <source>
        <strain evidence="1 2">2631</strain>
    </source>
</reference>
<proteinExistence type="predicted"/>
<sequence length="169" mass="19004">MAEIAVILSTSQLEETFALGLDNHVVFPRANYTVRLYVFHCSVLLPEPNAQSFGSPTRSIGHNLCIVFAYNVCSKPKVTTNASQNRLNSREVFHGQGFYEEDLITYRTRSSFSASEPRVSSGFIFVVHGSKVATKAEDTRSTYIESRVDKVVYHDGIEETDMSWLGLYH</sequence>
<dbReference type="Proteomes" id="UP000283269">
    <property type="component" value="Unassembled WGS sequence"/>
</dbReference>
<evidence type="ECO:0000313" key="2">
    <source>
        <dbReference type="Proteomes" id="UP000283269"/>
    </source>
</evidence>
<dbReference type="EMBL" id="NHYD01001265">
    <property type="protein sequence ID" value="PPQ91706.1"/>
    <property type="molecule type" value="Genomic_DNA"/>
</dbReference>
<gene>
    <name evidence="1" type="ORF">CVT25_012919</name>
</gene>